<organism evidence="1">
    <name type="scientific">bioreactor metagenome</name>
    <dbReference type="NCBI Taxonomy" id="1076179"/>
    <lineage>
        <taxon>unclassified sequences</taxon>
        <taxon>metagenomes</taxon>
        <taxon>ecological metagenomes</taxon>
    </lineage>
</organism>
<dbReference type="EMBL" id="VSSQ01007241">
    <property type="protein sequence ID" value="MPM35299.1"/>
    <property type="molecule type" value="Genomic_DNA"/>
</dbReference>
<reference evidence="1" key="1">
    <citation type="submission" date="2019-08" db="EMBL/GenBank/DDBJ databases">
        <authorList>
            <person name="Kucharzyk K."/>
            <person name="Murdoch R.W."/>
            <person name="Higgins S."/>
            <person name="Loffler F."/>
        </authorList>
    </citation>
    <scope>NUCLEOTIDE SEQUENCE</scope>
</reference>
<dbReference type="AlphaFoldDB" id="A0A644Z413"/>
<proteinExistence type="predicted"/>
<accession>A0A644Z413</accession>
<gene>
    <name evidence="1" type="ORF">SDC9_81889</name>
</gene>
<evidence type="ECO:0008006" key="2">
    <source>
        <dbReference type="Google" id="ProtNLM"/>
    </source>
</evidence>
<protein>
    <recommendedName>
        <fullName evidence="2">BMP family ABC transporter substrate-binding protein</fullName>
    </recommendedName>
</protein>
<dbReference type="Gene3D" id="3.40.50.2300">
    <property type="match status" value="1"/>
</dbReference>
<sequence length="63" mass="6861">MGLADLSDLCEAGTAEAIKAAEDKIVSGEWDVFDGEIEANDGTKKTSENYSDVNWYFKNVVAE</sequence>
<comment type="caution">
    <text evidence="1">The sequence shown here is derived from an EMBL/GenBank/DDBJ whole genome shotgun (WGS) entry which is preliminary data.</text>
</comment>
<evidence type="ECO:0000313" key="1">
    <source>
        <dbReference type="EMBL" id="MPM35299.1"/>
    </source>
</evidence>
<name>A0A644Z413_9ZZZZ</name>